<reference evidence="2 3" key="1">
    <citation type="journal article" date="2010" name="PLoS Genet.">
        <title>De novo assembly of a 40 Mb eukaryotic genome from short sequence reads: Sordaria macrospora, a model organism for fungal morphogenesis.</title>
        <authorList>
            <person name="Nowrousian M."/>
            <person name="Stajich J."/>
            <person name="Chu M."/>
            <person name="Engh I."/>
            <person name="Espagne E."/>
            <person name="Halliday K."/>
            <person name="Kamerewerd J."/>
            <person name="Kempken F."/>
            <person name="Knab B."/>
            <person name="Kuo H.C."/>
            <person name="Osiewacz H.D."/>
            <person name="Poeggeler S."/>
            <person name="Read N."/>
            <person name="Seiler S."/>
            <person name="Smith K."/>
            <person name="Zickler D."/>
            <person name="Kueck U."/>
            <person name="Freitag M."/>
        </authorList>
    </citation>
    <scope>NUCLEOTIDE SEQUENCE [LARGE SCALE GENOMIC DNA]</scope>
    <source>
        <strain evidence="3">ATCC MYA-333 / DSM 997 / K(L3346) / K-hell</strain>
        <tissue evidence="2">Mycelium</tissue>
    </source>
</reference>
<dbReference type="Proteomes" id="UP000001881">
    <property type="component" value="Unassembled WGS sequence"/>
</dbReference>
<dbReference type="EMBL" id="CABT02000002">
    <property type="protein sequence ID" value="CCC06633.1"/>
    <property type="molecule type" value="Genomic_DNA"/>
</dbReference>
<organism evidence="2 3">
    <name type="scientific">Sordaria macrospora (strain ATCC MYA-333 / DSM 997 / K(L3346) / K-hell)</name>
    <dbReference type="NCBI Taxonomy" id="771870"/>
    <lineage>
        <taxon>Eukaryota</taxon>
        <taxon>Fungi</taxon>
        <taxon>Dikarya</taxon>
        <taxon>Ascomycota</taxon>
        <taxon>Pezizomycotina</taxon>
        <taxon>Sordariomycetes</taxon>
        <taxon>Sordariomycetidae</taxon>
        <taxon>Sordariales</taxon>
        <taxon>Sordariaceae</taxon>
        <taxon>Sordaria</taxon>
    </lineage>
</organism>
<evidence type="ECO:0000313" key="3">
    <source>
        <dbReference type="Proteomes" id="UP000001881"/>
    </source>
</evidence>
<dbReference type="HOGENOM" id="CLU_2499287_0_0_1"/>
<sequence length="86" mass="9834">MISNMDIRYRYKYLESLNAFVVNHSADMSPLAFSARLNPSSPDHLTLFSRPSNDQLKPLRTHGYSVPPASERLHDLPSFHHSTSHQ</sequence>
<feature type="region of interest" description="Disordered" evidence="1">
    <location>
        <begin position="49"/>
        <end position="86"/>
    </location>
</feature>
<keyword evidence="3" id="KW-1185">Reference proteome</keyword>
<comment type="caution">
    <text evidence="2">The sequence shown here is derived from an EMBL/GenBank/DDBJ whole genome shotgun (WGS) entry which is preliminary data.</text>
</comment>
<dbReference type="VEuPathDB" id="FungiDB:SMAC_00658"/>
<gene>
    <name evidence="2" type="ORF">SMAC_00658</name>
</gene>
<name>F7VMQ4_SORMK</name>
<accession>F7VMQ4</accession>
<dbReference type="InParanoid" id="F7VMQ4"/>
<evidence type="ECO:0000256" key="1">
    <source>
        <dbReference type="SAM" id="MobiDB-lite"/>
    </source>
</evidence>
<protein>
    <submittedName>
        <fullName evidence="2">WGS project CABT00000000 data, contig 2.2</fullName>
    </submittedName>
</protein>
<evidence type="ECO:0000313" key="2">
    <source>
        <dbReference type="EMBL" id="CCC06633.1"/>
    </source>
</evidence>
<dbReference type="AlphaFoldDB" id="F7VMQ4"/>
<proteinExistence type="predicted"/>